<organism evidence="3 4">
    <name type="scientific">Rhizophagus irregularis</name>
    <dbReference type="NCBI Taxonomy" id="588596"/>
    <lineage>
        <taxon>Eukaryota</taxon>
        <taxon>Fungi</taxon>
        <taxon>Fungi incertae sedis</taxon>
        <taxon>Mucoromycota</taxon>
        <taxon>Glomeromycotina</taxon>
        <taxon>Glomeromycetes</taxon>
        <taxon>Glomerales</taxon>
        <taxon>Glomeraceae</taxon>
        <taxon>Rhizophagus</taxon>
    </lineage>
</organism>
<evidence type="ECO:0000313" key="4">
    <source>
        <dbReference type="Proteomes" id="UP000684084"/>
    </source>
</evidence>
<dbReference type="VEuPathDB" id="FungiDB:RhiirA1_510028"/>
<dbReference type="SUPFAM" id="SSF117281">
    <property type="entry name" value="Kelch motif"/>
    <property type="match status" value="1"/>
</dbReference>
<accession>A0A2I1EVL1</accession>
<dbReference type="PANTHER" id="PTHR46093:SF18">
    <property type="entry name" value="FIBRONECTIN TYPE-III DOMAIN-CONTAINING PROTEIN"/>
    <property type="match status" value="1"/>
</dbReference>
<dbReference type="Proteomes" id="UP000684084">
    <property type="component" value="Unassembled WGS sequence"/>
</dbReference>
<dbReference type="AlphaFoldDB" id="A0A2I1EVL1"/>
<protein>
    <submittedName>
        <fullName evidence="3">Uncharacterized protein</fullName>
    </submittedName>
</protein>
<comment type="caution">
    <text evidence="3">The sequence shown here is derived from an EMBL/GenBank/DDBJ whole genome shotgun (WGS) entry which is preliminary data.</text>
</comment>
<gene>
    <name evidence="3" type="ORF">CHRIB12_LOCUS9077</name>
</gene>
<evidence type="ECO:0000256" key="1">
    <source>
        <dbReference type="ARBA" id="ARBA00022441"/>
    </source>
</evidence>
<evidence type="ECO:0000256" key="2">
    <source>
        <dbReference type="ARBA" id="ARBA00022737"/>
    </source>
</evidence>
<dbReference type="OrthoDB" id="2375524at2759"/>
<dbReference type="VEuPathDB" id="FungiDB:FUN_003160"/>
<dbReference type="EMBL" id="CAGKOT010000017">
    <property type="protein sequence ID" value="CAB5362412.1"/>
    <property type="molecule type" value="Genomic_DNA"/>
</dbReference>
<dbReference type="Gene3D" id="2.120.10.80">
    <property type="entry name" value="Kelch-type beta propeller"/>
    <property type="match status" value="2"/>
</dbReference>
<proteinExistence type="predicted"/>
<dbReference type="InterPro" id="IPR015915">
    <property type="entry name" value="Kelch-typ_b-propeller"/>
</dbReference>
<sequence>MSKNSLVNNFIILWILLQVIIIEVNCQMAPIKPSVSFDHTATFIDNKLYILGGLNIKENYVGKEFFYLDVSVPFAPFNTQNLLWNDLTNINMLPSHSSATSVANNDTIFLYGGFRPDKTMALVYTFNTRTSSWSIPKIAGVVAIAQVVLKGILAPNEKLYLFGGYSSGKAVNDMTILDTVNLNWGKGSLVNAPTPRGSYGAALLPNNKIIYMVSIYYLLGGDDDTTLSYDPKTLLIHENRLTVTLNEVYIYDIINDSWNTEKTTGKIPSNRGSFSAVLGLDGQKVIIYGGYFNDPGYLDNSLYVLDLTNFNWYIPKTSGNIPKPRARHQANIIGKYMVISFGHGYDKSVESDILLLDISNNEEYIWTTIFDPPKPNVIIPSSSSNSSLPSSSSTTSLPSSSLPSITTSPSPYLSLPSSSQTSIGTIVGFLVSGIFLLVGSFFIYKWNKNKKKQKTNHGKDNFGQEEIEIPIEKVNNNEQEIIQVPLNEKTINHEPTIIPVPVINENIDYHGREIMEISKNENTINNEQIIIPVPVINENNDYHGQEIMVISKNENTINHEPTIIPVPVINENNDYHEREIMETPNNENTINHEPTIISASIINENNDYHEREITETPNNENTINHEPTIIPASVINEDDYHEQEIMETPNNKNTINHEPTIIPASVINEDYHEQEIITPNNENTINHEPTIIPASVINKNDDHHGREIMETSKNENTTNHEPILIPTLVINEDNGYHEKEISLTYENGNTTNHEPVLIPTNGQTLEYESTTNHEPRIPTSALVTSNHNQQEVISTSNHDRLLLQLFKDEMLQAVKQEISQNLKNEIIQAVRGENLNNNNITKNNEKQD</sequence>
<reference evidence="3" key="1">
    <citation type="submission" date="2020-05" db="EMBL/GenBank/DDBJ databases">
        <authorList>
            <person name="Rincon C."/>
            <person name="Sanders R I."/>
            <person name="Robbins C."/>
            <person name="Chaturvedi A."/>
        </authorList>
    </citation>
    <scope>NUCLEOTIDE SEQUENCE</scope>
    <source>
        <strain evidence="3">CHB12</strain>
    </source>
</reference>
<name>A0A2I1EVL1_9GLOM</name>
<dbReference type="PANTHER" id="PTHR46093">
    <property type="entry name" value="ACYL-COA-BINDING DOMAIN-CONTAINING PROTEIN 5"/>
    <property type="match status" value="1"/>
</dbReference>
<keyword evidence="1" id="KW-0880">Kelch repeat</keyword>
<dbReference type="VEuPathDB" id="FungiDB:RhiirFUN_023881"/>
<keyword evidence="2" id="KW-0677">Repeat</keyword>
<dbReference type="Pfam" id="PF24681">
    <property type="entry name" value="Kelch_KLHDC2_KLHL20_DRC7"/>
    <property type="match status" value="2"/>
</dbReference>
<evidence type="ECO:0000313" key="3">
    <source>
        <dbReference type="EMBL" id="CAB5362412.1"/>
    </source>
</evidence>